<feature type="compositionally biased region" description="Low complexity" evidence="1">
    <location>
        <begin position="49"/>
        <end position="86"/>
    </location>
</feature>
<evidence type="ECO:0000313" key="2">
    <source>
        <dbReference type="EMBL" id="CAK0819194.1"/>
    </source>
</evidence>
<feature type="compositionally biased region" description="Pro residues" evidence="1">
    <location>
        <begin position="32"/>
        <end position="41"/>
    </location>
</feature>
<gene>
    <name evidence="2" type="ORF">PCOR1329_LOCUS21241</name>
</gene>
<organism evidence="2 3">
    <name type="scientific">Prorocentrum cordatum</name>
    <dbReference type="NCBI Taxonomy" id="2364126"/>
    <lineage>
        <taxon>Eukaryota</taxon>
        <taxon>Sar</taxon>
        <taxon>Alveolata</taxon>
        <taxon>Dinophyceae</taxon>
        <taxon>Prorocentrales</taxon>
        <taxon>Prorocentraceae</taxon>
        <taxon>Prorocentrum</taxon>
    </lineage>
</organism>
<keyword evidence="3" id="KW-1185">Reference proteome</keyword>
<evidence type="ECO:0000256" key="1">
    <source>
        <dbReference type="SAM" id="MobiDB-lite"/>
    </source>
</evidence>
<proteinExistence type="predicted"/>
<sequence length="86" mass="8300">ERAGLLALFVTAEMGISNGILGDELAVAARPVPGPHPPGALPRPRGRRLVPVDGGAADGGPACAAGPVPAPLADSGSSSTAARRSG</sequence>
<name>A0ABN9RKN4_9DINO</name>
<feature type="region of interest" description="Disordered" evidence="1">
    <location>
        <begin position="31"/>
        <end position="86"/>
    </location>
</feature>
<feature type="non-terminal residue" evidence="2">
    <location>
        <position position="86"/>
    </location>
</feature>
<dbReference type="Proteomes" id="UP001189429">
    <property type="component" value="Unassembled WGS sequence"/>
</dbReference>
<protein>
    <submittedName>
        <fullName evidence="2">Uncharacterized protein</fullName>
    </submittedName>
</protein>
<dbReference type="EMBL" id="CAUYUJ010006969">
    <property type="protein sequence ID" value="CAK0819194.1"/>
    <property type="molecule type" value="Genomic_DNA"/>
</dbReference>
<feature type="non-terminal residue" evidence="2">
    <location>
        <position position="1"/>
    </location>
</feature>
<reference evidence="2" key="1">
    <citation type="submission" date="2023-10" db="EMBL/GenBank/DDBJ databases">
        <authorList>
            <person name="Chen Y."/>
            <person name="Shah S."/>
            <person name="Dougan E. K."/>
            <person name="Thang M."/>
            <person name="Chan C."/>
        </authorList>
    </citation>
    <scope>NUCLEOTIDE SEQUENCE [LARGE SCALE GENOMIC DNA]</scope>
</reference>
<comment type="caution">
    <text evidence="2">The sequence shown here is derived from an EMBL/GenBank/DDBJ whole genome shotgun (WGS) entry which is preliminary data.</text>
</comment>
<evidence type="ECO:0000313" key="3">
    <source>
        <dbReference type="Proteomes" id="UP001189429"/>
    </source>
</evidence>
<accession>A0ABN9RKN4</accession>